<name>A0A9P0GC69_9CUCU</name>
<dbReference type="Proteomes" id="UP001153636">
    <property type="component" value="Chromosome 3"/>
</dbReference>
<proteinExistence type="predicted"/>
<gene>
    <name evidence="1" type="ORF">PSYICH_LOCUS8917</name>
</gene>
<organism evidence="1 2">
    <name type="scientific">Psylliodes chrysocephalus</name>
    <dbReference type="NCBI Taxonomy" id="3402493"/>
    <lineage>
        <taxon>Eukaryota</taxon>
        <taxon>Metazoa</taxon>
        <taxon>Ecdysozoa</taxon>
        <taxon>Arthropoda</taxon>
        <taxon>Hexapoda</taxon>
        <taxon>Insecta</taxon>
        <taxon>Pterygota</taxon>
        <taxon>Neoptera</taxon>
        <taxon>Endopterygota</taxon>
        <taxon>Coleoptera</taxon>
        <taxon>Polyphaga</taxon>
        <taxon>Cucujiformia</taxon>
        <taxon>Chrysomeloidea</taxon>
        <taxon>Chrysomelidae</taxon>
        <taxon>Galerucinae</taxon>
        <taxon>Alticini</taxon>
        <taxon>Psylliodes</taxon>
    </lineage>
</organism>
<protein>
    <submittedName>
        <fullName evidence="1">Uncharacterized protein</fullName>
    </submittedName>
</protein>
<dbReference type="OrthoDB" id="5979581at2759"/>
<keyword evidence="2" id="KW-1185">Reference proteome</keyword>
<dbReference type="EMBL" id="OV651815">
    <property type="protein sequence ID" value="CAH1107913.1"/>
    <property type="molecule type" value="Genomic_DNA"/>
</dbReference>
<evidence type="ECO:0000313" key="1">
    <source>
        <dbReference type="EMBL" id="CAH1107913.1"/>
    </source>
</evidence>
<accession>A0A9P0GC69</accession>
<evidence type="ECO:0000313" key="2">
    <source>
        <dbReference type="Proteomes" id="UP001153636"/>
    </source>
</evidence>
<reference evidence="1" key="1">
    <citation type="submission" date="2022-01" db="EMBL/GenBank/DDBJ databases">
        <authorList>
            <person name="King R."/>
        </authorList>
    </citation>
    <scope>NUCLEOTIDE SEQUENCE</scope>
</reference>
<dbReference type="AlphaFoldDB" id="A0A9P0GC69"/>
<sequence>MKNSLEGKQYTSTIFLIKQIEVMKIINFIKKGRQTAEVGPSQQYEGEISSLDSYVQPSTSLVEPSSDFSNNKRDINVSGESEIQVPGHEKRAYEGYADFSEDPNVKKRKAAILKIREISASNLTKQAEKMLQTSNSKYPAAKKGDTEFESQMSTDGRNILAIVLEITDDNLYKLGTKHGILNQLYARNQFTICNEKFIIAEEIPSSEISLRKCSRMSSKTGGQGYSRFGCKGGCKSDKCKCRKEKSFVTRNVTKVKAVLINRSSRI</sequence>